<evidence type="ECO:0000256" key="1">
    <source>
        <dbReference type="ARBA" id="ARBA00004141"/>
    </source>
</evidence>
<sequence length="418" mass="45260">MNTPRLQRAVFLLLLAGVTIAFLWILTPFFGAVFWAMALALLFNPMFQWLRHRMGGRATLAALVTLVIVLLIVILPVTVIAGSLVTDVATFMQKVRAGQVDFRGYFQQVVNAIPPWATTWLDRLGFGNLENIWDKVSAGVLQGGQLLGTRVLEFGQNTFQFLVNVVVTLYLLFFLLRDGVPLARTLRDAVPLAPQHTRYLLSKFTTVVRATVKGNVVVAIVQGFLGGLALWALGISGAVFWGVVMAFLSLLPAVGAALVWAPVAIYLAATGQMWQGAALTAWGMVVIGLSDNLLRPLLVGKDTKLPDYVVLLTTLGGMSLFGLTGFVIGPTIAAMFMACWAVFTRSEHDAEENHRSQHSHTATGHQAPSAKAGSKPVPMHAVEPQWLEDGPIQMLDEDRQGPRTVPMPPPAPGPTHGA</sequence>
<evidence type="ECO:0000256" key="3">
    <source>
        <dbReference type="ARBA" id="ARBA00022692"/>
    </source>
</evidence>
<dbReference type="GO" id="GO:0016020">
    <property type="term" value="C:membrane"/>
    <property type="evidence" value="ECO:0007669"/>
    <property type="project" value="UniProtKB-SubCell"/>
</dbReference>
<dbReference type="Pfam" id="PF01594">
    <property type="entry name" value="AI-2E_transport"/>
    <property type="match status" value="1"/>
</dbReference>
<feature type="transmembrane region" description="Helical" evidence="7">
    <location>
        <begin position="9"/>
        <end position="26"/>
    </location>
</feature>
<dbReference type="EMBL" id="CP027666">
    <property type="protein sequence ID" value="AVO35691.1"/>
    <property type="molecule type" value="Genomic_DNA"/>
</dbReference>
<feature type="transmembrane region" description="Helical" evidence="7">
    <location>
        <begin position="212"/>
        <end position="233"/>
    </location>
</feature>
<evidence type="ECO:0000256" key="4">
    <source>
        <dbReference type="ARBA" id="ARBA00022989"/>
    </source>
</evidence>
<proteinExistence type="inferred from homology"/>
<evidence type="ECO:0000313" key="9">
    <source>
        <dbReference type="Proteomes" id="UP000239709"/>
    </source>
</evidence>
<evidence type="ECO:0000256" key="2">
    <source>
        <dbReference type="ARBA" id="ARBA00009773"/>
    </source>
</evidence>
<keyword evidence="4 7" id="KW-1133">Transmembrane helix</keyword>
<dbReference type="KEGG" id="otk:C6570_16760"/>
<organism evidence="8 9">
    <name type="scientific">Ottowia oryzae</name>
    <dbReference type="NCBI Taxonomy" id="2109914"/>
    <lineage>
        <taxon>Bacteria</taxon>
        <taxon>Pseudomonadati</taxon>
        <taxon>Pseudomonadota</taxon>
        <taxon>Betaproteobacteria</taxon>
        <taxon>Burkholderiales</taxon>
        <taxon>Comamonadaceae</taxon>
        <taxon>Ottowia</taxon>
    </lineage>
</organism>
<dbReference type="InterPro" id="IPR002549">
    <property type="entry name" value="AI-2E-like"/>
</dbReference>
<feature type="transmembrane region" description="Helical" evidence="7">
    <location>
        <begin position="158"/>
        <end position="176"/>
    </location>
</feature>
<feature type="transmembrane region" description="Helical" evidence="7">
    <location>
        <begin position="239"/>
        <end position="267"/>
    </location>
</feature>
<evidence type="ECO:0000313" key="8">
    <source>
        <dbReference type="EMBL" id="AVO35691.1"/>
    </source>
</evidence>
<protein>
    <submittedName>
        <fullName evidence="8">AI-2E family transporter</fullName>
    </submittedName>
</protein>
<keyword evidence="5 7" id="KW-0472">Membrane</keyword>
<keyword evidence="3 7" id="KW-0812">Transmembrane</keyword>
<keyword evidence="9" id="KW-1185">Reference proteome</keyword>
<evidence type="ECO:0000256" key="7">
    <source>
        <dbReference type="SAM" id="Phobius"/>
    </source>
</evidence>
<feature type="transmembrane region" description="Helical" evidence="7">
    <location>
        <begin position="62"/>
        <end position="85"/>
    </location>
</feature>
<dbReference type="Proteomes" id="UP000239709">
    <property type="component" value="Chromosome"/>
</dbReference>
<evidence type="ECO:0000256" key="6">
    <source>
        <dbReference type="SAM" id="MobiDB-lite"/>
    </source>
</evidence>
<dbReference type="OrthoDB" id="106838at2"/>
<feature type="transmembrane region" description="Helical" evidence="7">
    <location>
        <begin position="32"/>
        <end position="50"/>
    </location>
</feature>
<dbReference type="AlphaFoldDB" id="A0A2S0MIW4"/>
<dbReference type="PANTHER" id="PTHR21716">
    <property type="entry name" value="TRANSMEMBRANE PROTEIN"/>
    <property type="match status" value="1"/>
</dbReference>
<accession>A0A2S0MIW4</accession>
<comment type="similarity">
    <text evidence="2">Belongs to the autoinducer-2 exporter (AI-2E) (TC 2.A.86) family.</text>
</comment>
<evidence type="ECO:0000256" key="5">
    <source>
        <dbReference type="ARBA" id="ARBA00023136"/>
    </source>
</evidence>
<dbReference type="RefSeq" id="WP_106704237.1">
    <property type="nucleotide sequence ID" value="NZ_CP027666.1"/>
</dbReference>
<gene>
    <name evidence="8" type="ORF">C6570_16760</name>
</gene>
<comment type="subcellular location">
    <subcellularLocation>
        <location evidence="1">Membrane</location>
        <topology evidence="1">Multi-pass membrane protein</topology>
    </subcellularLocation>
</comment>
<feature type="region of interest" description="Disordered" evidence="6">
    <location>
        <begin position="350"/>
        <end position="418"/>
    </location>
</feature>
<name>A0A2S0MIW4_9BURK</name>
<dbReference type="PANTHER" id="PTHR21716:SF4">
    <property type="entry name" value="TRANSMEMBRANE PROTEIN 245"/>
    <property type="match status" value="1"/>
</dbReference>
<reference evidence="8 9" key="1">
    <citation type="submission" date="2018-03" db="EMBL/GenBank/DDBJ databases">
        <title>Genome sequencing of Ottowia sp.</title>
        <authorList>
            <person name="Kim S.-J."/>
            <person name="Heo J."/>
            <person name="Kwon S.-W."/>
        </authorList>
    </citation>
    <scope>NUCLEOTIDE SEQUENCE [LARGE SCALE GENOMIC DNA]</scope>
    <source>
        <strain evidence="8 9">KADR8-3</strain>
    </source>
</reference>
<feature type="compositionally biased region" description="Pro residues" evidence="6">
    <location>
        <begin position="405"/>
        <end position="418"/>
    </location>
</feature>
<feature type="transmembrane region" description="Helical" evidence="7">
    <location>
        <begin position="318"/>
        <end position="343"/>
    </location>
</feature>